<comment type="caution">
    <text evidence="3">The sequence shown here is derived from an EMBL/GenBank/DDBJ whole genome shotgun (WGS) entry which is preliminary data.</text>
</comment>
<feature type="compositionally biased region" description="Basic and acidic residues" evidence="1">
    <location>
        <begin position="41"/>
        <end position="54"/>
    </location>
</feature>
<evidence type="ECO:0000313" key="4">
    <source>
        <dbReference type="Proteomes" id="UP001152320"/>
    </source>
</evidence>
<proteinExistence type="predicted"/>
<feature type="region of interest" description="Disordered" evidence="1">
    <location>
        <begin position="34"/>
        <end position="80"/>
    </location>
</feature>
<reference evidence="3" key="1">
    <citation type="submission" date="2021-10" db="EMBL/GenBank/DDBJ databases">
        <title>Tropical sea cucumber genome reveals ecological adaptation and Cuvierian tubules defense mechanism.</title>
        <authorList>
            <person name="Chen T."/>
        </authorList>
    </citation>
    <scope>NUCLEOTIDE SEQUENCE</scope>
    <source>
        <strain evidence="3">Nanhai2018</strain>
        <tissue evidence="3">Muscle</tissue>
    </source>
</reference>
<feature type="transmembrane region" description="Helical" evidence="2">
    <location>
        <begin position="15"/>
        <end position="31"/>
    </location>
</feature>
<keyword evidence="2" id="KW-1133">Transmembrane helix</keyword>
<keyword evidence="2" id="KW-0812">Transmembrane</keyword>
<accession>A0A9Q1C5W2</accession>
<evidence type="ECO:0000313" key="3">
    <source>
        <dbReference type="EMBL" id="KAJ8038798.1"/>
    </source>
</evidence>
<protein>
    <submittedName>
        <fullName evidence="3">Uncharacterized protein</fullName>
    </submittedName>
</protein>
<gene>
    <name evidence="3" type="ORF">HOLleu_16329</name>
</gene>
<evidence type="ECO:0000256" key="1">
    <source>
        <dbReference type="SAM" id="MobiDB-lite"/>
    </source>
</evidence>
<dbReference type="AlphaFoldDB" id="A0A9Q1C5W2"/>
<keyword evidence="2" id="KW-0472">Membrane</keyword>
<dbReference type="Proteomes" id="UP001152320">
    <property type="component" value="Chromosome 7"/>
</dbReference>
<dbReference type="EMBL" id="JAIZAY010000007">
    <property type="protein sequence ID" value="KAJ8038798.1"/>
    <property type="molecule type" value="Genomic_DNA"/>
</dbReference>
<sequence>MPLDGEWDSTRKREWSLWSIFLVDFLSFTFREKKRRKRERRKEEAKEKEEEKRRGGVGLYPLHTINPELPGDPIPVSASL</sequence>
<organism evidence="3 4">
    <name type="scientific">Holothuria leucospilota</name>
    <name type="common">Black long sea cucumber</name>
    <name type="synonym">Mertensiothuria leucospilota</name>
    <dbReference type="NCBI Taxonomy" id="206669"/>
    <lineage>
        <taxon>Eukaryota</taxon>
        <taxon>Metazoa</taxon>
        <taxon>Echinodermata</taxon>
        <taxon>Eleutherozoa</taxon>
        <taxon>Echinozoa</taxon>
        <taxon>Holothuroidea</taxon>
        <taxon>Aspidochirotacea</taxon>
        <taxon>Aspidochirotida</taxon>
        <taxon>Holothuriidae</taxon>
        <taxon>Holothuria</taxon>
    </lineage>
</organism>
<evidence type="ECO:0000256" key="2">
    <source>
        <dbReference type="SAM" id="Phobius"/>
    </source>
</evidence>
<name>A0A9Q1C5W2_HOLLE</name>
<keyword evidence="4" id="KW-1185">Reference proteome</keyword>